<protein>
    <submittedName>
        <fullName evidence="3">Uncharacterized protein LOC104211856</fullName>
    </submittedName>
</protein>
<proteinExistence type="predicted"/>
<dbReference type="InterPro" id="IPR000477">
    <property type="entry name" value="RT_dom"/>
</dbReference>
<accession>A0A1U7VBT3</accession>
<reference evidence="3" key="2">
    <citation type="submission" date="2025-08" db="UniProtKB">
        <authorList>
            <consortium name="RefSeq"/>
        </authorList>
    </citation>
    <scope>IDENTIFICATION</scope>
    <source>
        <tissue evidence="3">Leaf</tissue>
    </source>
</reference>
<name>A0A1U7VBT3_NICSY</name>
<dbReference type="KEGG" id="nsy:104211856"/>
<evidence type="ECO:0000313" key="2">
    <source>
        <dbReference type="Proteomes" id="UP000189701"/>
    </source>
</evidence>
<evidence type="ECO:0000259" key="1">
    <source>
        <dbReference type="PROSITE" id="PS50878"/>
    </source>
</evidence>
<feature type="domain" description="Reverse transcriptase" evidence="1">
    <location>
        <begin position="1"/>
        <end position="108"/>
    </location>
</feature>
<reference evidence="2" key="1">
    <citation type="journal article" date="2013" name="Genome Biol.">
        <title>Reference genomes and transcriptomes of Nicotiana sylvestris and Nicotiana tomentosiformis.</title>
        <authorList>
            <person name="Sierro N."/>
            <person name="Battey J.N."/>
            <person name="Ouadi S."/>
            <person name="Bovet L."/>
            <person name="Goepfert S."/>
            <person name="Bakaher N."/>
            <person name="Peitsch M.C."/>
            <person name="Ivanov N.V."/>
        </authorList>
    </citation>
    <scope>NUCLEOTIDE SEQUENCE [LARGE SCALE GENOMIC DNA]</scope>
</reference>
<gene>
    <name evidence="3" type="primary">LOC104211856</name>
</gene>
<dbReference type="OrthoDB" id="1938430at2759"/>
<dbReference type="AlphaFoldDB" id="A0A1U7VBT3"/>
<dbReference type="Proteomes" id="UP000189701">
    <property type="component" value="Unplaced"/>
</dbReference>
<dbReference type="PROSITE" id="PS50878">
    <property type="entry name" value="RT_POL"/>
    <property type="match status" value="1"/>
</dbReference>
<evidence type="ECO:0000313" key="3">
    <source>
        <dbReference type="RefSeq" id="XP_009759295.1"/>
    </source>
</evidence>
<dbReference type="PANTHER" id="PTHR33116">
    <property type="entry name" value="REVERSE TRANSCRIPTASE ZINC-BINDING DOMAIN-CONTAINING PROTEIN-RELATED-RELATED"/>
    <property type="match status" value="1"/>
</dbReference>
<sequence>MAMEYLSRSLKTLKEDKKFKYHPRCAKFNLVQLGFADDLLLFCRGEVQLVQILHQQFQKLSAASGLVANPNKSSIYFGGVNQVVQKQIMEVLGFNKGELPFRYLGVPLSTKRLLAIQCEPLIEKILHRIQKWTTKYLSYAGDAEPTKKALIAWKRLCSPKAGGGLNFIDVELWNEAAICKLLWNICTRKEKLWAIQKIFHAKKYFTRAGMTEDDVQLMIKCSIKRNLQITTSQWIFILRLALQQRLATKDRLIRWGIDVDQTRLLCNKENETMQHIFFKCEITGKVWNGLLRLQGIQRSHKNWQDEITWMEKMAKGKSARAAICRITLAVAIYHCWQERNFVTFQKKRRTTTALTKVIIQEVHVRAARFPYLDKVITTLNWYSETS</sequence>
<dbReference type="RefSeq" id="XP_009759295.1">
    <property type="nucleotide sequence ID" value="XM_009760993.1"/>
</dbReference>
<dbReference type="Pfam" id="PF13966">
    <property type="entry name" value="zf-RVT"/>
    <property type="match status" value="1"/>
</dbReference>
<dbReference type="Pfam" id="PF00078">
    <property type="entry name" value="RVT_1"/>
    <property type="match status" value="1"/>
</dbReference>
<keyword evidence="2" id="KW-1185">Reference proteome</keyword>
<dbReference type="eggNOG" id="KOG1075">
    <property type="taxonomic scope" value="Eukaryota"/>
</dbReference>
<dbReference type="PANTHER" id="PTHR33116:SF66">
    <property type="entry name" value="REVERSE TRANSCRIPTASE ZINC-BINDING DOMAIN-CONTAINING PROTEIN"/>
    <property type="match status" value="1"/>
</dbReference>
<dbReference type="GeneID" id="104211856"/>
<organism evidence="2 3">
    <name type="scientific">Nicotiana sylvestris</name>
    <name type="common">Wood tobacco</name>
    <name type="synonym">South American tobacco</name>
    <dbReference type="NCBI Taxonomy" id="4096"/>
    <lineage>
        <taxon>Eukaryota</taxon>
        <taxon>Viridiplantae</taxon>
        <taxon>Streptophyta</taxon>
        <taxon>Embryophyta</taxon>
        <taxon>Tracheophyta</taxon>
        <taxon>Spermatophyta</taxon>
        <taxon>Magnoliopsida</taxon>
        <taxon>eudicotyledons</taxon>
        <taxon>Gunneridae</taxon>
        <taxon>Pentapetalae</taxon>
        <taxon>asterids</taxon>
        <taxon>lamiids</taxon>
        <taxon>Solanales</taxon>
        <taxon>Solanaceae</taxon>
        <taxon>Nicotianoideae</taxon>
        <taxon>Nicotianeae</taxon>
        <taxon>Nicotiana</taxon>
    </lineage>
</organism>
<dbReference type="InterPro" id="IPR026960">
    <property type="entry name" value="RVT-Znf"/>
</dbReference>